<feature type="non-terminal residue" evidence="1">
    <location>
        <position position="130"/>
    </location>
</feature>
<dbReference type="AlphaFoldDB" id="A0A0F8YY57"/>
<comment type="caution">
    <text evidence="1">The sequence shown here is derived from an EMBL/GenBank/DDBJ whole genome shotgun (WGS) entry which is preliminary data.</text>
</comment>
<reference evidence="1" key="1">
    <citation type="journal article" date="2015" name="Nature">
        <title>Complex archaea that bridge the gap between prokaryotes and eukaryotes.</title>
        <authorList>
            <person name="Spang A."/>
            <person name="Saw J.H."/>
            <person name="Jorgensen S.L."/>
            <person name="Zaremba-Niedzwiedzka K."/>
            <person name="Martijn J."/>
            <person name="Lind A.E."/>
            <person name="van Eijk R."/>
            <person name="Schleper C."/>
            <person name="Guy L."/>
            <person name="Ettema T.J."/>
        </authorList>
    </citation>
    <scope>NUCLEOTIDE SEQUENCE</scope>
</reference>
<organism evidence="1">
    <name type="scientific">marine sediment metagenome</name>
    <dbReference type="NCBI Taxonomy" id="412755"/>
    <lineage>
        <taxon>unclassified sequences</taxon>
        <taxon>metagenomes</taxon>
        <taxon>ecological metagenomes</taxon>
    </lineage>
</organism>
<gene>
    <name evidence="1" type="ORF">LCGC14_3099980</name>
</gene>
<evidence type="ECO:0000313" key="1">
    <source>
        <dbReference type="EMBL" id="KKK52926.1"/>
    </source>
</evidence>
<protein>
    <submittedName>
        <fullName evidence="1">Uncharacterized protein</fullName>
    </submittedName>
</protein>
<proteinExistence type="predicted"/>
<sequence>MKALVVSTDGSLHGIAARIQDEGWSALFHTSGPRLCDVPRSMNFRADLRHVDLCVAGRIDNPNVAQNLRDNARFVFGANADMEGVEASAGSFLAFFNGLHWLTPFFEIVSLDRMLSGDLGAENLNMAVAL</sequence>
<dbReference type="EMBL" id="LAZR01066769">
    <property type="protein sequence ID" value="KKK52926.1"/>
    <property type="molecule type" value="Genomic_DNA"/>
</dbReference>
<name>A0A0F8YY57_9ZZZZ</name>
<accession>A0A0F8YY57</accession>